<accession>A0A2C9DBX2</accession>
<comment type="function">
    <text evidence="1">Required for the export of heme to the periplasm for the biogenesis of c-type cytochromes.</text>
</comment>
<feature type="transmembrane region" description="Helical" evidence="12">
    <location>
        <begin position="118"/>
        <end position="136"/>
    </location>
</feature>
<dbReference type="GO" id="GO:1903607">
    <property type="term" value="P:cytochrome c biosynthetic process"/>
    <property type="evidence" value="ECO:0007669"/>
    <property type="project" value="TreeGrafter"/>
</dbReference>
<evidence type="ECO:0000256" key="1">
    <source>
        <dbReference type="ARBA" id="ARBA00002442"/>
    </source>
</evidence>
<dbReference type="AlphaFoldDB" id="A0A2C9DBX2"/>
<evidence type="ECO:0000256" key="12">
    <source>
        <dbReference type="SAM" id="Phobius"/>
    </source>
</evidence>
<comment type="similarity">
    <text evidence="3">Belongs to the CcmB/CycW/HelB family.</text>
</comment>
<proteinExistence type="inferred from homology"/>
<comment type="subcellular location">
    <subcellularLocation>
        <location evidence="2">Cell inner membrane</location>
        <topology evidence="2">Multi-pass membrane protein</topology>
    </subcellularLocation>
</comment>
<dbReference type="InterPro" id="IPR003544">
    <property type="entry name" value="Cyt_c_biogenesis_CcmB"/>
</dbReference>
<dbReference type="PANTHER" id="PTHR30070">
    <property type="entry name" value="HEME EXPORTER PROTEIN B"/>
    <property type="match status" value="1"/>
</dbReference>
<dbReference type="InterPro" id="IPR026031">
    <property type="entry name" value="Cyt_c_CcmB_bac"/>
</dbReference>
<keyword evidence="8 12" id="KW-0812">Transmembrane</keyword>
<name>A0A2C9DBX2_9HYPH</name>
<dbReference type="KEGG" id="hdi:HDIA_4129"/>
<dbReference type="Pfam" id="PF03379">
    <property type="entry name" value="CcmB"/>
    <property type="match status" value="1"/>
</dbReference>
<evidence type="ECO:0000256" key="11">
    <source>
        <dbReference type="ARBA" id="ARBA00023136"/>
    </source>
</evidence>
<dbReference type="PRINTS" id="PR01414">
    <property type="entry name" value="CCMBBIOGNSIS"/>
</dbReference>
<evidence type="ECO:0000256" key="3">
    <source>
        <dbReference type="ARBA" id="ARBA00010544"/>
    </source>
</evidence>
<evidence type="ECO:0000313" key="14">
    <source>
        <dbReference type="Proteomes" id="UP000223606"/>
    </source>
</evidence>
<keyword evidence="9" id="KW-0201">Cytochrome c-type biogenesis</keyword>
<evidence type="ECO:0000256" key="8">
    <source>
        <dbReference type="ARBA" id="ARBA00022692"/>
    </source>
</evidence>
<keyword evidence="14" id="KW-1185">Reference proteome</keyword>
<keyword evidence="6" id="KW-1003">Cell membrane</keyword>
<dbReference type="PANTHER" id="PTHR30070:SF1">
    <property type="entry name" value="CYTOCHROME C BIOGENESIS B-RELATED"/>
    <property type="match status" value="1"/>
</dbReference>
<dbReference type="GO" id="GO:0005886">
    <property type="term" value="C:plasma membrane"/>
    <property type="evidence" value="ECO:0007669"/>
    <property type="project" value="UniProtKB-SubCell"/>
</dbReference>
<gene>
    <name evidence="13" type="primary">ccmB</name>
    <name evidence="13" type="ORF">HDIA_4129</name>
</gene>
<organism evidence="13 14">
    <name type="scientific">Hartmannibacter diazotrophicus</name>
    <dbReference type="NCBI Taxonomy" id="1482074"/>
    <lineage>
        <taxon>Bacteria</taxon>
        <taxon>Pseudomonadati</taxon>
        <taxon>Pseudomonadota</taxon>
        <taxon>Alphaproteobacteria</taxon>
        <taxon>Hyphomicrobiales</taxon>
        <taxon>Pleomorphomonadaceae</taxon>
        <taxon>Hartmannibacter</taxon>
    </lineage>
</organism>
<keyword evidence="10 12" id="KW-1133">Transmembrane helix</keyword>
<evidence type="ECO:0000256" key="5">
    <source>
        <dbReference type="ARBA" id="ARBA00022448"/>
    </source>
</evidence>
<dbReference type="GO" id="GO:0017004">
    <property type="term" value="P:cytochrome complex assembly"/>
    <property type="evidence" value="ECO:0007669"/>
    <property type="project" value="UniProtKB-KW"/>
</dbReference>
<keyword evidence="11 12" id="KW-0472">Membrane</keyword>
<evidence type="ECO:0000256" key="7">
    <source>
        <dbReference type="ARBA" id="ARBA00022519"/>
    </source>
</evidence>
<protein>
    <recommendedName>
        <fullName evidence="4">Heme exporter protein B</fullName>
    </recommendedName>
</protein>
<feature type="transmembrane region" description="Helical" evidence="12">
    <location>
        <begin position="190"/>
        <end position="212"/>
    </location>
</feature>
<evidence type="ECO:0000256" key="6">
    <source>
        <dbReference type="ARBA" id="ARBA00022475"/>
    </source>
</evidence>
<dbReference type="Proteomes" id="UP000223606">
    <property type="component" value="Chromosome 1"/>
</dbReference>
<evidence type="ECO:0000313" key="13">
    <source>
        <dbReference type="EMBL" id="SON57670.1"/>
    </source>
</evidence>
<feature type="transmembrane region" description="Helical" evidence="12">
    <location>
        <begin position="224"/>
        <end position="248"/>
    </location>
</feature>
<feature type="transmembrane region" description="Helical" evidence="12">
    <location>
        <begin position="79"/>
        <end position="106"/>
    </location>
</feature>
<dbReference type="GO" id="GO:0015232">
    <property type="term" value="F:heme transmembrane transporter activity"/>
    <property type="evidence" value="ECO:0007669"/>
    <property type="project" value="InterPro"/>
</dbReference>
<dbReference type="EMBL" id="LT960614">
    <property type="protein sequence ID" value="SON57670.1"/>
    <property type="molecule type" value="Genomic_DNA"/>
</dbReference>
<evidence type="ECO:0000256" key="10">
    <source>
        <dbReference type="ARBA" id="ARBA00022989"/>
    </source>
</evidence>
<evidence type="ECO:0000256" key="4">
    <source>
        <dbReference type="ARBA" id="ARBA00016452"/>
    </source>
</evidence>
<sequence length="287" mass="30106">MDNQTAATSTITRALKLGITMLGLFSVRCRPASIAQRIFPKTGSHFSVRCSKVRRQLIEKPAPSVTNPLLSLYRRDLALAVRIGGSALMGVLFFLIVVTVFPFAVGPDLNLLSRLGPAILWIGALLATLLGLDRLFEADREDGTLDLIVMSGQPLELVVLVKCLAHWTSTGLPLVIATPFFALFLAMEPAAIGATMLTLLVGTPALTLLGAIGAGLTVSLRRGGLLLAVLILPFTIPVMIFGVSAANAATVAPSPFMTPFLLLCAITLATLVLAPLAAAAALKSGLD</sequence>
<feature type="transmembrane region" description="Helical" evidence="12">
    <location>
        <begin position="260"/>
        <end position="282"/>
    </location>
</feature>
<feature type="transmembrane region" description="Helical" evidence="12">
    <location>
        <begin position="157"/>
        <end position="184"/>
    </location>
</feature>
<reference evidence="14" key="1">
    <citation type="submission" date="2017-09" db="EMBL/GenBank/DDBJ databases">
        <title>Genome sequence of Nannocystis excedens DSM 71.</title>
        <authorList>
            <person name="Blom J."/>
        </authorList>
    </citation>
    <scope>NUCLEOTIDE SEQUENCE [LARGE SCALE GENOMIC DNA]</scope>
    <source>
        <strain evidence="14">type strain: E19</strain>
    </source>
</reference>
<dbReference type="NCBIfam" id="TIGR01190">
    <property type="entry name" value="ccmB"/>
    <property type="match status" value="1"/>
</dbReference>
<evidence type="ECO:0000256" key="2">
    <source>
        <dbReference type="ARBA" id="ARBA00004429"/>
    </source>
</evidence>
<keyword evidence="5" id="KW-0813">Transport</keyword>
<evidence type="ECO:0000256" key="9">
    <source>
        <dbReference type="ARBA" id="ARBA00022748"/>
    </source>
</evidence>
<keyword evidence="7" id="KW-0997">Cell inner membrane</keyword>